<sequence length="87" mass="10105">MLRKVLLQPMTSVPCVFEFTSLFDFVFGLIVTPTLKAGHWDYLIHCHKPKDEHLPYPQQQLFNPYENIFTPIGLVNEDIDPREGVMS</sequence>
<proteinExistence type="predicted"/>
<gene>
    <name evidence="1" type="ORF">MYCIT1_LOCUS29742</name>
</gene>
<accession>A0AAD2HQS6</accession>
<dbReference type="AlphaFoldDB" id="A0AAD2HQS6"/>
<reference evidence="1" key="1">
    <citation type="submission" date="2023-11" db="EMBL/GenBank/DDBJ databases">
        <authorList>
            <person name="De Vega J J."/>
            <person name="De Vega J J."/>
        </authorList>
    </citation>
    <scope>NUCLEOTIDE SEQUENCE</scope>
</reference>
<evidence type="ECO:0000313" key="2">
    <source>
        <dbReference type="Proteomes" id="UP001295794"/>
    </source>
</evidence>
<protein>
    <submittedName>
        <fullName evidence="1">Uncharacterized protein</fullName>
    </submittedName>
</protein>
<keyword evidence="2" id="KW-1185">Reference proteome</keyword>
<dbReference type="Proteomes" id="UP001295794">
    <property type="component" value="Unassembled WGS sequence"/>
</dbReference>
<evidence type="ECO:0000313" key="1">
    <source>
        <dbReference type="EMBL" id="CAK5279616.1"/>
    </source>
</evidence>
<comment type="caution">
    <text evidence="1">The sequence shown here is derived from an EMBL/GenBank/DDBJ whole genome shotgun (WGS) entry which is preliminary data.</text>
</comment>
<name>A0AAD2HQS6_9AGAR</name>
<dbReference type="EMBL" id="CAVNYO010000437">
    <property type="protein sequence ID" value="CAK5279616.1"/>
    <property type="molecule type" value="Genomic_DNA"/>
</dbReference>
<organism evidence="1 2">
    <name type="scientific">Mycena citricolor</name>
    <dbReference type="NCBI Taxonomy" id="2018698"/>
    <lineage>
        <taxon>Eukaryota</taxon>
        <taxon>Fungi</taxon>
        <taxon>Dikarya</taxon>
        <taxon>Basidiomycota</taxon>
        <taxon>Agaricomycotina</taxon>
        <taxon>Agaricomycetes</taxon>
        <taxon>Agaricomycetidae</taxon>
        <taxon>Agaricales</taxon>
        <taxon>Marasmiineae</taxon>
        <taxon>Mycenaceae</taxon>
        <taxon>Mycena</taxon>
    </lineage>
</organism>